<accession>A0A3B0XWD6</accession>
<gene>
    <name evidence="2" type="ORF">MNBD_GAMMA09-2275</name>
</gene>
<evidence type="ECO:0008006" key="3">
    <source>
        <dbReference type="Google" id="ProtNLM"/>
    </source>
</evidence>
<dbReference type="EMBL" id="UOFI01000101">
    <property type="protein sequence ID" value="VAW67557.1"/>
    <property type="molecule type" value="Genomic_DNA"/>
</dbReference>
<name>A0A3B0XWD6_9ZZZZ</name>
<evidence type="ECO:0000313" key="2">
    <source>
        <dbReference type="EMBL" id="VAW67557.1"/>
    </source>
</evidence>
<keyword evidence="1" id="KW-0472">Membrane</keyword>
<feature type="transmembrane region" description="Helical" evidence="1">
    <location>
        <begin position="103"/>
        <end position="123"/>
    </location>
</feature>
<proteinExistence type="predicted"/>
<feature type="transmembrane region" description="Helical" evidence="1">
    <location>
        <begin position="16"/>
        <end position="37"/>
    </location>
</feature>
<reference evidence="2" key="1">
    <citation type="submission" date="2018-06" db="EMBL/GenBank/DDBJ databases">
        <authorList>
            <person name="Zhirakovskaya E."/>
        </authorList>
    </citation>
    <scope>NUCLEOTIDE SEQUENCE</scope>
</reference>
<evidence type="ECO:0000256" key="1">
    <source>
        <dbReference type="SAM" id="Phobius"/>
    </source>
</evidence>
<keyword evidence="1" id="KW-0812">Transmembrane</keyword>
<organism evidence="2">
    <name type="scientific">hydrothermal vent metagenome</name>
    <dbReference type="NCBI Taxonomy" id="652676"/>
    <lineage>
        <taxon>unclassified sequences</taxon>
        <taxon>metagenomes</taxon>
        <taxon>ecological metagenomes</taxon>
    </lineage>
</organism>
<keyword evidence="1" id="KW-1133">Transmembrane helix</keyword>
<dbReference type="AlphaFoldDB" id="A0A3B0XWD6"/>
<feature type="transmembrane region" description="Helical" evidence="1">
    <location>
        <begin position="73"/>
        <end position="97"/>
    </location>
</feature>
<sequence length="218" mass="24131">METNVLWEILSGYPTGIYTVLIGVLMVFWLFAIIGALDIDVISFDSDIDFDVDVDMPGFVGLLHTLGFTGVPFTIVLTVLIFLSWVFSYFMSVYIIAELPGTLLQILAGTATLLGSFLLAVPLTTRIISPLRKLSLQSHAKTNKDYLGGMCTVTTLTVDEKFGQGEIEAVGAKIIANIRAESPNKMTMGDIVRPISYDRKDNVYQVIPHEEFEKNLKE</sequence>
<protein>
    <recommendedName>
        <fullName evidence="3">Ubiquinone biosynthesis protein</fullName>
    </recommendedName>
</protein>